<dbReference type="VEuPathDB" id="FungiDB:RhiirFUN_025266"/>
<dbReference type="EMBL" id="LLXI01000888">
    <property type="protein sequence ID" value="PKY50554.1"/>
    <property type="molecule type" value="Genomic_DNA"/>
</dbReference>
<sequence length="216" mass="24525">MDSINAQDDIKITVQMPSKLVLVNLNLKNSLSKIREKLEKNSEVKMNDTFSFAMMINNNNSTGGSLLAIIAREDEETMILENIINIKNNDKFLYLKSEPESERFFKDKLKLEYGRSVTLEKANSRAFTIMDCEMNEIIDGYESSTIQINSEENKIIKNDFLLIADIDMPNFAKLGVSFENSNIKNSNVSTSLTYNIAETSDLATLTPLVCYHHMTI</sequence>
<reference evidence="1 2" key="1">
    <citation type="submission" date="2015-10" db="EMBL/GenBank/DDBJ databases">
        <title>Genome analyses suggest a sexual origin of heterokaryosis in a supposedly ancient asexual fungus.</title>
        <authorList>
            <person name="Ropars J."/>
            <person name="Sedzielewska K."/>
            <person name="Noel J."/>
            <person name="Charron P."/>
            <person name="Farinelli L."/>
            <person name="Marton T."/>
            <person name="Kruger M."/>
            <person name="Pelin A."/>
            <person name="Brachmann A."/>
            <person name="Corradi N."/>
        </authorList>
    </citation>
    <scope>NUCLEOTIDE SEQUENCE [LARGE SCALE GENOMIC DNA]</scope>
    <source>
        <strain evidence="1 2">A4</strain>
    </source>
</reference>
<organism evidence="1 2">
    <name type="scientific">Rhizophagus irregularis</name>
    <dbReference type="NCBI Taxonomy" id="588596"/>
    <lineage>
        <taxon>Eukaryota</taxon>
        <taxon>Fungi</taxon>
        <taxon>Fungi incertae sedis</taxon>
        <taxon>Mucoromycota</taxon>
        <taxon>Glomeromycotina</taxon>
        <taxon>Glomeromycetes</taxon>
        <taxon>Glomerales</taxon>
        <taxon>Glomeraceae</taxon>
        <taxon>Rhizophagus</taxon>
    </lineage>
</organism>
<dbReference type="Proteomes" id="UP000234323">
    <property type="component" value="Unassembled WGS sequence"/>
</dbReference>
<evidence type="ECO:0000313" key="2">
    <source>
        <dbReference type="Proteomes" id="UP000234323"/>
    </source>
</evidence>
<protein>
    <submittedName>
        <fullName evidence="1">Uncharacterized protein</fullName>
    </submittedName>
</protein>
<name>A0A2I1GVI8_9GLOM</name>
<dbReference type="AlphaFoldDB" id="A0A2I1GVI8"/>
<accession>A0A2I1GVI8</accession>
<dbReference type="VEuPathDB" id="FungiDB:RhiirA1_464681"/>
<evidence type="ECO:0000313" key="1">
    <source>
        <dbReference type="EMBL" id="PKY50554.1"/>
    </source>
</evidence>
<proteinExistence type="predicted"/>
<gene>
    <name evidence="1" type="ORF">RhiirA4_467087</name>
</gene>
<keyword evidence="2" id="KW-1185">Reference proteome</keyword>
<comment type="caution">
    <text evidence="1">The sequence shown here is derived from an EMBL/GenBank/DDBJ whole genome shotgun (WGS) entry which is preliminary data.</text>
</comment>